<keyword evidence="3" id="KW-0808">Transferase</keyword>
<keyword evidence="8" id="KW-0539">Nucleus</keyword>
<evidence type="ECO:0000256" key="9">
    <source>
        <dbReference type="ARBA" id="ARBA00048940"/>
    </source>
</evidence>
<evidence type="ECO:0000256" key="6">
    <source>
        <dbReference type="ARBA" id="ARBA00023015"/>
    </source>
</evidence>
<dbReference type="Pfam" id="PF08214">
    <property type="entry name" value="HAT_KAT11"/>
    <property type="match status" value="1"/>
</dbReference>
<evidence type="ECO:0000313" key="10">
    <source>
        <dbReference type="EMBL" id="KAA8903522.1"/>
    </source>
</evidence>
<keyword evidence="6" id="KW-0805">Transcription regulation</keyword>
<dbReference type="SMART" id="SM01250">
    <property type="entry name" value="KAT11"/>
    <property type="match status" value="1"/>
</dbReference>
<dbReference type="EC" id="2.3.1.48" evidence="2"/>
<dbReference type="GO" id="GO:0005634">
    <property type="term" value="C:nucleus"/>
    <property type="evidence" value="ECO:0007669"/>
    <property type="project" value="UniProtKB-SubCell"/>
</dbReference>
<name>A0A642UQL0_DIURU</name>
<keyword evidence="5" id="KW-0007">Acetylation</keyword>
<evidence type="ECO:0000256" key="7">
    <source>
        <dbReference type="ARBA" id="ARBA00023163"/>
    </source>
</evidence>
<gene>
    <name evidence="10" type="ORF">DIURU_002408</name>
</gene>
<dbReference type="OMA" id="FLEHLIV"/>
<keyword evidence="11" id="KW-1185">Reference proteome</keyword>
<comment type="subcellular location">
    <subcellularLocation>
        <location evidence="1">Nucleus</location>
    </subcellularLocation>
</comment>
<organism evidence="10 11">
    <name type="scientific">Diutina rugosa</name>
    <name type="common">Yeast</name>
    <name type="synonym">Candida rugosa</name>
    <dbReference type="NCBI Taxonomy" id="5481"/>
    <lineage>
        <taxon>Eukaryota</taxon>
        <taxon>Fungi</taxon>
        <taxon>Dikarya</taxon>
        <taxon>Ascomycota</taxon>
        <taxon>Saccharomycotina</taxon>
        <taxon>Pichiomycetes</taxon>
        <taxon>Debaryomycetaceae</taxon>
        <taxon>Diutina</taxon>
    </lineage>
</organism>
<evidence type="ECO:0000313" key="11">
    <source>
        <dbReference type="Proteomes" id="UP000449547"/>
    </source>
</evidence>
<evidence type="ECO:0000256" key="5">
    <source>
        <dbReference type="ARBA" id="ARBA00022990"/>
    </source>
</evidence>
<dbReference type="EMBL" id="SWFT01000067">
    <property type="protein sequence ID" value="KAA8903522.1"/>
    <property type="molecule type" value="Genomic_DNA"/>
</dbReference>
<comment type="caution">
    <text evidence="10">The sequence shown here is derived from an EMBL/GenBank/DDBJ whole genome shotgun (WGS) entry which is preliminary data.</text>
</comment>
<evidence type="ECO:0000256" key="3">
    <source>
        <dbReference type="ARBA" id="ARBA00022679"/>
    </source>
</evidence>
<comment type="catalytic activity">
    <reaction evidence="9">
        <text>L-lysyl-[histone] + acetyl-CoA = N(6)-acetyl-L-lysyl-[histone] + CoA + H(+)</text>
        <dbReference type="Rhea" id="RHEA:21992"/>
        <dbReference type="Rhea" id="RHEA-COMP:9845"/>
        <dbReference type="Rhea" id="RHEA-COMP:11338"/>
        <dbReference type="ChEBI" id="CHEBI:15378"/>
        <dbReference type="ChEBI" id="CHEBI:29969"/>
        <dbReference type="ChEBI" id="CHEBI:57287"/>
        <dbReference type="ChEBI" id="CHEBI:57288"/>
        <dbReference type="ChEBI" id="CHEBI:61930"/>
        <dbReference type="EC" id="2.3.1.48"/>
    </reaction>
    <physiologicalReaction direction="left-to-right" evidence="9">
        <dbReference type="Rhea" id="RHEA:21993"/>
    </physiologicalReaction>
</comment>
<dbReference type="GO" id="GO:0006355">
    <property type="term" value="P:regulation of DNA-templated transcription"/>
    <property type="evidence" value="ECO:0007669"/>
    <property type="project" value="InterPro"/>
</dbReference>
<dbReference type="PANTHER" id="PTHR31571">
    <property type="entry name" value="ALTERED INHERITANCE OF MITOCHONDRIA PROTEIN 6"/>
    <property type="match status" value="1"/>
</dbReference>
<sequence>MQSDAVNVKPLISGNPRPVSYKVRHYFELLTEDNIVVMGIEIFVYLQVYNAYFEQYVFVPKCDTVGLERLDFKVGKVVEVCLQWVLKYSPNNYKTPRKNCQEESSKSFSTDPETVYRIRRLQKMLKDDNSLIQRWNSYPKFKDDSINSKIFISLPPKRRLHIAFFTKASPSYLFPNSDRNPFKRVASGPKLLRWWMRIVGNVTNDQKWKRCLDIPGADANEIAKYLGDGWQHGNIYAKDGLAVKSIPLFPDDPKGRFLEHLIVEGRHSKVSTKSFYHEIGFRQEFRLGDVVGLIGCTLKSDEFNSAQDETILPITSLSSYKRFLRDTKSIDYSNRSQSIMDTKSILEEANVFNFRGLCSECLQSSSQSQKLPVNNLQNLIKKRPANDLTAQIRKKAKK</sequence>
<keyword evidence="7" id="KW-0804">Transcription</keyword>
<dbReference type="OrthoDB" id="3361892at2759"/>
<dbReference type="InterPro" id="IPR051236">
    <property type="entry name" value="HAT_RTT109-like"/>
</dbReference>
<accession>A0A642UQL0</accession>
<dbReference type="GeneID" id="54781059"/>
<keyword evidence="4" id="KW-0227">DNA damage</keyword>
<dbReference type="VEuPathDB" id="FungiDB:DIURU_002408"/>
<evidence type="ECO:0000256" key="8">
    <source>
        <dbReference type="ARBA" id="ARBA00023242"/>
    </source>
</evidence>
<evidence type="ECO:0000256" key="2">
    <source>
        <dbReference type="ARBA" id="ARBA00013184"/>
    </source>
</evidence>
<proteinExistence type="predicted"/>
<protein>
    <recommendedName>
        <fullName evidence="2">histone acetyltransferase</fullName>
        <ecNumber evidence="2">2.3.1.48</ecNumber>
    </recommendedName>
</protein>
<dbReference type="PANTHER" id="PTHR31571:SF2">
    <property type="entry name" value="HISTONE ACETYLTRANSFERASE RTT109"/>
    <property type="match status" value="1"/>
</dbReference>
<reference evidence="10 11" key="1">
    <citation type="submission" date="2019-07" db="EMBL/GenBank/DDBJ databases">
        <title>Genome assembly of two rare yeast pathogens: Diutina rugosa and Trichomonascus ciferrii.</title>
        <authorList>
            <person name="Mixao V."/>
            <person name="Saus E."/>
            <person name="Hansen A."/>
            <person name="Lass-Flor C."/>
            <person name="Gabaldon T."/>
        </authorList>
    </citation>
    <scope>NUCLEOTIDE SEQUENCE [LARGE SCALE GENOMIC DNA]</scope>
    <source>
        <strain evidence="10 11">CBS 613</strain>
    </source>
</reference>
<evidence type="ECO:0000256" key="1">
    <source>
        <dbReference type="ARBA" id="ARBA00004123"/>
    </source>
</evidence>
<dbReference type="InterPro" id="IPR013178">
    <property type="entry name" value="Histone_AcTrfase_Rtt109/CBP"/>
</dbReference>
<dbReference type="PROSITE" id="PS51728">
    <property type="entry name" value="RTT109_HAT"/>
    <property type="match status" value="1"/>
</dbReference>
<dbReference type="Proteomes" id="UP000449547">
    <property type="component" value="Unassembled WGS sequence"/>
</dbReference>
<dbReference type="GO" id="GO:0006974">
    <property type="term" value="P:DNA damage response"/>
    <property type="evidence" value="ECO:0007669"/>
    <property type="project" value="UniProtKB-KW"/>
</dbReference>
<dbReference type="AlphaFoldDB" id="A0A642UQL0"/>
<dbReference type="GO" id="GO:0032931">
    <property type="term" value="F:histone H3K56 acetyltransferase activity"/>
    <property type="evidence" value="ECO:0007669"/>
    <property type="project" value="TreeGrafter"/>
</dbReference>
<dbReference type="InterPro" id="IPR016849">
    <property type="entry name" value="Rtt109"/>
</dbReference>
<evidence type="ECO:0000256" key="4">
    <source>
        <dbReference type="ARBA" id="ARBA00022763"/>
    </source>
</evidence>
<dbReference type="RefSeq" id="XP_034012824.1">
    <property type="nucleotide sequence ID" value="XM_034155056.1"/>
</dbReference>